<proteinExistence type="predicted"/>
<evidence type="ECO:0000256" key="1">
    <source>
        <dbReference type="SAM" id="Phobius"/>
    </source>
</evidence>
<organism evidence="2 3">
    <name type="scientific">Staphylococcus phage P108</name>
    <dbReference type="NCBI Taxonomy" id="1526408"/>
    <lineage>
        <taxon>Viruses</taxon>
        <taxon>Duplodnaviria</taxon>
        <taxon>Heunggongvirae</taxon>
        <taxon>Uroviricota</taxon>
        <taxon>Caudoviricetes</taxon>
        <taxon>Herelleviridae</taxon>
        <taxon>Twortvirinae</taxon>
        <taxon>Kayvirus</taxon>
        <taxon>Kayvirus P108</taxon>
    </lineage>
</organism>
<keyword evidence="1" id="KW-0812">Transmembrane</keyword>
<dbReference type="EMBL" id="KM216423">
    <property type="protein sequence ID" value="AIK69562.1"/>
    <property type="molecule type" value="Genomic_DNA"/>
</dbReference>
<reference evidence="2 3" key="1">
    <citation type="submission" date="2014-07" db="EMBL/GenBank/DDBJ databases">
        <authorList>
            <person name="Yuan W."/>
            <person name="Rao X."/>
        </authorList>
    </citation>
    <scope>NUCLEOTIDE SEQUENCE [LARGE SCALE GENOMIC DNA]</scope>
</reference>
<dbReference type="GeneID" id="22110161"/>
<keyword evidence="3" id="KW-1185">Reference proteome</keyword>
<feature type="transmembrane region" description="Helical" evidence="1">
    <location>
        <begin position="6"/>
        <end position="25"/>
    </location>
</feature>
<keyword evidence="1" id="KW-1133">Transmembrane helix</keyword>
<name>A0A076YR37_9CAUD</name>
<gene>
    <name evidence="2" type="ORF">P108_0115</name>
</gene>
<keyword evidence="1" id="KW-0472">Membrane</keyword>
<protein>
    <submittedName>
        <fullName evidence="2">Uncharacterized protein</fullName>
    </submittedName>
</protein>
<accession>A0A076YR37</accession>
<evidence type="ECO:0000313" key="3">
    <source>
        <dbReference type="Proteomes" id="UP000202284"/>
    </source>
</evidence>
<sequence length="56" mass="6233">MIIPLIIFMMTFGTFAFSYVAHDAYKVDEKGIMYAMVVGIVVINGIGLEMIIVECL</sequence>
<evidence type="ECO:0000313" key="2">
    <source>
        <dbReference type="EMBL" id="AIK69562.1"/>
    </source>
</evidence>
<feature type="transmembrane region" description="Helical" evidence="1">
    <location>
        <begin position="32"/>
        <end position="53"/>
    </location>
</feature>
<dbReference type="KEGG" id="vg:22110161"/>
<dbReference type="Proteomes" id="UP000202284">
    <property type="component" value="Segment"/>
</dbReference>
<dbReference type="RefSeq" id="YP_009099452.1">
    <property type="nucleotide sequence ID" value="NC_025426.1"/>
</dbReference>